<evidence type="ECO:0000313" key="2">
    <source>
        <dbReference type="EMBL" id="PQM46693.1"/>
    </source>
</evidence>
<comment type="caution">
    <text evidence="2">The sequence shown here is derived from an EMBL/GenBank/DDBJ whole genome shotgun (WGS) entry which is preliminary data.</text>
</comment>
<reference evidence="2 3" key="1">
    <citation type="journal article" date="2017" name="Int. J. Syst. Evol. Microbiol.">
        <title>Mycobacterium talmoniae sp. nov., a slowly growing mycobacterium isolated from human respiratory samples.</title>
        <authorList>
            <person name="Davidson R.M."/>
            <person name="DeGroote M.A."/>
            <person name="Marola J.L."/>
            <person name="Buss S."/>
            <person name="Jones V."/>
            <person name="McNeil M.R."/>
            <person name="Freifeld A.G."/>
            <person name="Elaine Epperson L."/>
            <person name="Hasan N.A."/>
            <person name="Jackson M."/>
            <person name="Iwen P.C."/>
            <person name="Salfinger M."/>
            <person name="Strong M."/>
        </authorList>
    </citation>
    <scope>NUCLEOTIDE SEQUENCE [LARGE SCALE GENOMIC DNA]</scope>
    <source>
        <strain evidence="2 3">ATCC BAA-2683</strain>
    </source>
</reference>
<gene>
    <name evidence="2" type="ORF">C1Y40_03130</name>
</gene>
<name>A0A2S8BJ88_9MYCO</name>
<evidence type="ECO:0000313" key="3">
    <source>
        <dbReference type="Proteomes" id="UP000238296"/>
    </source>
</evidence>
<feature type="region of interest" description="Disordered" evidence="1">
    <location>
        <begin position="1"/>
        <end position="44"/>
    </location>
</feature>
<dbReference type="EMBL" id="PPEA01000447">
    <property type="protein sequence ID" value="PQM46693.1"/>
    <property type="molecule type" value="Genomic_DNA"/>
</dbReference>
<evidence type="ECO:0000256" key="1">
    <source>
        <dbReference type="SAM" id="MobiDB-lite"/>
    </source>
</evidence>
<organism evidence="2 3">
    <name type="scientific">Mycobacterium talmoniae</name>
    <dbReference type="NCBI Taxonomy" id="1858794"/>
    <lineage>
        <taxon>Bacteria</taxon>
        <taxon>Bacillati</taxon>
        <taxon>Actinomycetota</taxon>
        <taxon>Actinomycetes</taxon>
        <taxon>Mycobacteriales</taxon>
        <taxon>Mycobacteriaceae</taxon>
        <taxon>Mycobacterium</taxon>
    </lineage>
</organism>
<dbReference type="Proteomes" id="UP000238296">
    <property type="component" value="Unassembled WGS sequence"/>
</dbReference>
<accession>A0A2S8BJ88</accession>
<dbReference type="AlphaFoldDB" id="A0A2S8BJ88"/>
<sequence>MPTGQNPDEIPIADAVEQDQETAPEPGPPARADPPLEADAPDWQEQLHEVVGVEGDDYPG</sequence>
<protein>
    <submittedName>
        <fullName evidence="2">Uncharacterized protein</fullName>
    </submittedName>
</protein>
<proteinExistence type="predicted"/>